<dbReference type="Proteomes" id="UP000283314">
    <property type="component" value="Unassembled WGS sequence"/>
</dbReference>
<sequence length="192" mass="22152">MEYTESYYSLSHGTDQHSAENIVKEGFSIKGDATSWCGKGVYFYDIKGKAWWAAKRKCSEIKKTKNKKINPTIILADIEKISKNDIFDLRVKDNLDEFEKFTVKVLDDSYRILIDNIEDDTERCIQLRAMLISFFADEKNSKLVIGNFRQRPQPLYEHAIQFADSLDIVFGIETIYCVKDTNIISNIRLGGN</sequence>
<gene>
    <name evidence="2" type="ORF">DW018_12400</name>
    <name evidence="1" type="ORF">DW652_11250</name>
</gene>
<comment type="caution">
    <text evidence="2">The sequence shown here is derived from an EMBL/GenBank/DDBJ whole genome shotgun (WGS) entry which is preliminary data.</text>
</comment>
<dbReference type="AlphaFoldDB" id="A0A415L2F9"/>
<protein>
    <recommendedName>
        <fullName evidence="5">DUF3990 domain-containing protein</fullName>
    </recommendedName>
</protein>
<dbReference type="Gene3D" id="3.90.228.10">
    <property type="match status" value="1"/>
</dbReference>
<evidence type="ECO:0000313" key="3">
    <source>
        <dbReference type="Proteomes" id="UP000283314"/>
    </source>
</evidence>
<organism evidence="2 3">
    <name type="scientific">Eubacterium ventriosum</name>
    <dbReference type="NCBI Taxonomy" id="39496"/>
    <lineage>
        <taxon>Bacteria</taxon>
        <taxon>Bacillati</taxon>
        <taxon>Bacillota</taxon>
        <taxon>Clostridia</taxon>
        <taxon>Eubacteriales</taxon>
        <taxon>Eubacteriaceae</taxon>
        <taxon>Eubacterium</taxon>
    </lineage>
</organism>
<dbReference type="EMBL" id="QRHR01000017">
    <property type="protein sequence ID" value="RHF86876.1"/>
    <property type="molecule type" value="Genomic_DNA"/>
</dbReference>
<proteinExistence type="predicted"/>
<reference evidence="3 4" key="1">
    <citation type="submission" date="2018-08" db="EMBL/GenBank/DDBJ databases">
        <title>A genome reference for cultivated species of the human gut microbiota.</title>
        <authorList>
            <person name="Zou Y."/>
            <person name="Xue W."/>
            <person name="Luo G."/>
        </authorList>
    </citation>
    <scope>NUCLEOTIDE SEQUENCE [LARGE SCALE GENOMIC DNA]</scope>
    <source>
        <strain evidence="2 3">AF37-4</strain>
        <strain evidence="1 4">AM23-22</strain>
    </source>
</reference>
<name>A0A415L2F9_9FIRM</name>
<accession>A0A415L2F9</accession>
<dbReference type="GeneID" id="66468043"/>
<dbReference type="EMBL" id="QROT01000014">
    <property type="protein sequence ID" value="RHL42721.1"/>
    <property type="molecule type" value="Genomic_DNA"/>
</dbReference>
<evidence type="ECO:0000313" key="1">
    <source>
        <dbReference type="EMBL" id="RHF86876.1"/>
    </source>
</evidence>
<evidence type="ECO:0008006" key="5">
    <source>
        <dbReference type="Google" id="ProtNLM"/>
    </source>
</evidence>
<evidence type="ECO:0000313" key="4">
    <source>
        <dbReference type="Proteomes" id="UP000286186"/>
    </source>
</evidence>
<dbReference type="SUPFAM" id="SSF56399">
    <property type="entry name" value="ADP-ribosylation"/>
    <property type="match status" value="1"/>
</dbReference>
<dbReference type="RefSeq" id="WP_118232043.1">
    <property type="nucleotide sequence ID" value="NZ_CABJDQ010000014.1"/>
</dbReference>
<evidence type="ECO:0000313" key="2">
    <source>
        <dbReference type="EMBL" id="RHL42721.1"/>
    </source>
</evidence>
<dbReference type="Proteomes" id="UP000286186">
    <property type="component" value="Unassembled WGS sequence"/>
</dbReference>